<keyword evidence="1 2" id="KW-0238">DNA-binding</keyword>
<evidence type="ECO:0000256" key="2">
    <source>
        <dbReference type="PROSITE-ProRule" id="PRU00335"/>
    </source>
</evidence>
<name>A0ABY4WLC5_9BACL</name>
<dbReference type="InterPro" id="IPR009057">
    <property type="entry name" value="Homeodomain-like_sf"/>
</dbReference>
<dbReference type="PANTHER" id="PTHR43479:SF11">
    <property type="entry name" value="ACREF_ENVCD OPERON REPRESSOR-RELATED"/>
    <property type="match status" value="1"/>
</dbReference>
<feature type="DNA-binding region" description="H-T-H motif" evidence="2">
    <location>
        <begin position="34"/>
        <end position="53"/>
    </location>
</feature>
<dbReference type="EMBL" id="CP098755">
    <property type="protein sequence ID" value="USG66938.1"/>
    <property type="molecule type" value="Genomic_DNA"/>
</dbReference>
<dbReference type="InterPro" id="IPR050624">
    <property type="entry name" value="HTH-type_Tx_Regulator"/>
</dbReference>
<organism evidence="4 5">
    <name type="scientific">Brevibacillus ruminantium</name>
    <dbReference type="NCBI Taxonomy" id="2950604"/>
    <lineage>
        <taxon>Bacteria</taxon>
        <taxon>Bacillati</taxon>
        <taxon>Bacillota</taxon>
        <taxon>Bacilli</taxon>
        <taxon>Bacillales</taxon>
        <taxon>Paenibacillaceae</taxon>
        <taxon>Brevibacillus</taxon>
    </lineage>
</organism>
<dbReference type="InterPro" id="IPR001647">
    <property type="entry name" value="HTH_TetR"/>
</dbReference>
<dbReference type="Proteomes" id="UP001056500">
    <property type="component" value="Chromosome"/>
</dbReference>
<protein>
    <submittedName>
        <fullName evidence="4">TetR/AcrR family transcriptional regulator</fullName>
    </submittedName>
</protein>
<dbReference type="Gene3D" id="1.10.357.10">
    <property type="entry name" value="Tetracycline Repressor, domain 2"/>
    <property type="match status" value="1"/>
</dbReference>
<accession>A0ABY4WLC5</accession>
<evidence type="ECO:0000259" key="3">
    <source>
        <dbReference type="PROSITE" id="PS50977"/>
    </source>
</evidence>
<evidence type="ECO:0000256" key="1">
    <source>
        <dbReference type="ARBA" id="ARBA00023125"/>
    </source>
</evidence>
<evidence type="ECO:0000313" key="4">
    <source>
        <dbReference type="EMBL" id="USG66938.1"/>
    </source>
</evidence>
<proteinExistence type="predicted"/>
<gene>
    <name evidence="4" type="ORF">NDK47_06475</name>
</gene>
<dbReference type="SUPFAM" id="SSF46689">
    <property type="entry name" value="Homeodomain-like"/>
    <property type="match status" value="1"/>
</dbReference>
<dbReference type="PROSITE" id="PS50977">
    <property type="entry name" value="HTH_TETR_2"/>
    <property type="match status" value="1"/>
</dbReference>
<reference evidence="4" key="1">
    <citation type="submission" date="2022-06" db="EMBL/GenBank/DDBJ databases">
        <title>Genome sequencing of Brevibacillus sp. BB3-R1.</title>
        <authorList>
            <person name="Heo J."/>
            <person name="Lee D."/>
            <person name="Won M."/>
            <person name="Han B.-H."/>
            <person name="Hong S.-B."/>
            <person name="Kwon S.-W."/>
        </authorList>
    </citation>
    <scope>NUCLEOTIDE SEQUENCE</scope>
    <source>
        <strain evidence="4">BB3-R1</strain>
    </source>
</reference>
<dbReference type="RefSeq" id="WP_251874043.1">
    <property type="nucleotide sequence ID" value="NZ_CP098755.1"/>
</dbReference>
<dbReference type="PANTHER" id="PTHR43479">
    <property type="entry name" value="ACREF/ENVCD OPERON REPRESSOR-RELATED"/>
    <property type="match status" value="1"/>
</dbReference>
<dbReference type="Pfam" id="PF00440">
    <property type="entry name" value="TetR_N"/>
    <property type="match status" value="1"/>
</dbReference>
<dbReference type="PROSITE" id="PS01081">
    <property type="entry name" value="HTH_TETR_1"/>
    <property type="match status" value="1"/>
</dbReference>
<keyword evidence="5" id="KW-1185">Reference proteome</keyword>
<feature type="domain" description="HTH tetR-type" evidence="3">
    <location>
        <begin position="11"/>
        <end position="71"/>
    </location>
</feature>
<dbReference type="InterPro" id="IPR023772">
    <property type="entry name" value="DNA-bd_HTH_TetR-type_CS"/>
</dbReference>
<sequence>MAKKFSEEEKTIIRGKLMEQAHHCFSTLGLKKTSVVDLTRAAGIAQGSFYLFFDSKEELYLEILQQEEAEIHRQLLERYWSTEKLIRESFRQFLRESFTIMETNPLLRQLHEEETMNTLLRKWPKEKLEELFESDARSFAPLIRHMQESGVISREHDPEVIVSLIRSVVLLTLHKKQIGDEIFAPTIDLLVELIASGLIRSGDDAR</sequence>
<evidence type="ECO:0000313" key="5">
    <source>
        <dbReference type="Proteomes" id="UP001056500"/>
    </source>
</evidence>